<dbReference type="Gene3D" id="3.40.630.10">
    <property type="entry name" value="Zn peptidases"/>
    <property type="match status" value="1"/>
</dbReference>
<dbReference type="PANTHER" id="PTHR11014">
    <property type="entry name" value="PEPTIDASE M20 FAMILY MEMBER"/>
    <property type="match status" value="1"/>
</dbReference>
<keyword evidence="1" id="KW-0378">Hydrolase</keyword>
<dbReference type="SUPFAM" id="SSF53187">
    <property type="entry name" value="Zn-dependent exopeptidases"/>
    <property type="match status" value="1"/>
</dbReference>
<accession>A0A1H7SD17</accession>
<dbReference type="OrthoDB" id="9777385at2"/>
<name>A0A1H7SD17_STRJI</name>
<protein>
    <submittedName>
        <fullName evidence="1">Hippurate hydrolase</fullName>
    </submittedName>
</protein>
<dbReference type="PANTHER" id="PTHR11014:SF63">
    <property type="entry name" value="METALLOPEPTIDASE, PUTATIVE (AFU_ORTHOLOGUE AFUA_6G09600)-RELATED"/>
    <property type="match status" value="1"/>
</dbReference>
<dbReference type="InterPro" id="IPR002933">
    <property type="entry name" value="Peptidase_M20"/>
</dbReference>
<proteinExistence type="predicted"/>
<dbReference type="STRING" id="235985.SAMN05414137_111264"/>
<gene>
    <name evidence="1" type="ORF">SAMN05414137_111264</name>
</gene>
<organism evidence="1 2">
    <name type="scientific">Streptacidiphilus jiangxiensis</name>
    <dbReference type="NCBI Taxonomy" id="235985"/>
    <lineage>
        <taxon>Bacteria</taxon>
        <taxon>Bacillati</taxon>
        <taxon>Actinomycetota</taxon>
        <taxon>Actinomycetes</taxon>
        <taxon>Kitasatosporales</taxon>
        <taxon>Streptomycetaceae</taxon>
        <taxon>Streptacidiphilus</taxon>
    </lineage>
</organism>
<dbReference type="EMBL" id="FOAZ01000011">
    <property type="protein sequence ID" value="SEL69624.1"/>
    <property type="molecule type" value="Genomic_DNA"/>
</dbReference>
<evidence type="ECO:0000313" key="1">
    <source>
        <dbReference type="EMBL" id="SEL69624.1"/>
    </source>
</evidence>
<dbReference type="RefSeq" id="WP_143094467.1">
    <property type="nucleotide sequence ID" value="NZ_FOAZ01000011.1"/>
</dbReference>
<feature type="non-terminal residue" evidence="1">
    <location>
        <position position="118"/>
    </location>
</feature>
<dbReference type="Pfam" id="PF01546">
    <property type="entry name" value="Peptidase_M20"/>
    <property type="match status" value="1"/>
</dbReference>
<dbReference type="GO" id="GO:0016787">
    <property type="term" value="F:hydrolase activity"/>
    <property type="evidence" value="ECO:0007669"/>
    <property type="project" value="UniProtKB-KW"/>
</dbReference>
<dbReference type="InterPro" id="IPR017439">
    <property type="entry name" value="Amidohydrolase"/>
</dbReference>
<sequence>MTPTLAESAALIQPELVALRRAVHEEPEIGLDLPLTQAKVLAALEGLGLEVSVGEKLSSVTAVLRGGRPGPAVLLRADMDALPVQETSGLPFASRIPGAMHACGHDLHVAGLVGAAKL</sequence>
<dbReference type="Proteomes" id="UP000183015">
    <property type="component" value="Unassembled WGS sequence"/>
</dbReference>
<dbReference type="AlphaFoldDB" id="A0A1H7SD17"/>
<evidence type="ECO:0000313" key="2">
    <source>
        <dbReference type="Proteomes" id="UP000183015"/>
    </source>
</evidence>
<keyword evidence="2" id="KW-1185">Reference proteome</keyword>
<reference evidence="2" key="1">
    <citation type="submission" date="2016-10" db="EMBL/GenBank/DDBJ databases">
        <authorList>
            <person name="Varghese N."/>
        </authorList>
    </citation>
    <scope>NUCLEOTIDE SEQUENCE [LARGE SCALE GENOMIC DNA]</scope>
    <source>
        <strain evidence="2">DSM 45096 / BCRC 16803 / CGMCC 4.1857 / CIP 109030 / JCM 12277 / KCTC 19219 / NBRC 100920 / 33214</strain>
    </source>
</reference>